<dbReference type="Proteomes" id="UP000629098">
    <property type="component" value="Unassembled WGS sequence"/>
</dbReference>
<reference evidence="1" key="1">
    <citation type="submission" date="2020-09" db="EMBL/GenBank/DDBJ databases">
        <title>Iningainema tapete sp. nov. (Scytonemataceae, Cyanobacteria) from greenhouses in central Florida (USA) produces two types of nodularin with biosynthetic potential for microcystin-LR and anabaenopeptins.</title>
        <authorList>
            <person name="Berthold D.E."/>
            <person name="Lefler F.W."/>
            <person name="Huang I.-S."/>
            <person name="Abdulla H."/>
            <person name="Zimba P.V."/>
            <person name="Laughinghouse H.D. IV."/>
        </authorList>
    </citation>
    <scope>NUCLEOTIDE SEQUENCE</scope>
    <source>
        <strain evidence="1">BLCCT55</strain>
    </source>
</reference>
<proteinExistence type="predicted"/>
<dbReference type="Pfam" id="PF13267">
    <property type="entry name" value="DUF4058"/>
    <property type="match status" value="1"/>
</dbReference>
<keyword evidence="2" id="KW-1185">Reference proteome</keyword>
<dbReference type="EMBL" id="JACXAE010000069">
    <property type="protein sequence ID" value="MBD2774347.1"/>
    <property type="molecule type" value="Genomic_DNA"/>
</dbReference>
<dbReference type="AlphaFoldDB" id="A0A8J7BXU1"/>
<dbReference type="InterPro" id="IPR025132">
    <property type="entry name" value="DUF4058"/>
</dbReference>
<gene>
    <name evidence="1" type="ORF">ICL16_20290</name>
</gene>
<name>A0A8J7BXU1_9CYAN</name>
<organism evidence="1 2">
    <name type="scientific">Iningainema tapete BLCC-T55</name>
    <dbReference type="NCBI Taxonomy" id="2748662"/>
    <lineage>
        <taxon>Bacteria</taxon>
        <taxon>Bacillati</taxon>
        <taxon>Cyanobacteriota</taxon>
        <taxon>Cyanophyceae</taxon>
        <taxon>Nostocales</taxon>
        <taxon>Scytonemataceae</taxon>
        <taxon>Iningainema tapete</taxon>
    </lineage>
</organism>
<evidence type="ECO:0000313" key="1">
    <source>
        <dbReference type="EMBL" id="MBD2774347.1"/>
    </source>
</evidence>
<sequence length="261" mass="29738">MPSPFPGMNPYLEQSLFWSEFHNRLIVELSNTLVPLLRPKYYIGVETRTYTDEGEELLVGIPDALILSSPENHLTEPSQQSSDVAVQSPIKIRLPMPAEVRERYLEVREVGINTVVTVIEILSPKNKRKGKGRTAYENKRYRVLGSLSHLVEIDLLRGNLPMPMTGEAEKIDYRIVVSRAFSRPVADLYGFSLREAIPDFPLPLKPEDEELVVNLQDAIARVYDFGSYDVRIDYRQPVPPPALSNLNQQWVDELLAPLRRA</sequence>
<comment type="caution">
    <text evidence="1">The sequence shown here is derived from an EMBL/GenBank/DDBJ whole genome shotgun (WGS) entry which is preliminary data.</text>
</comment>
<protein>
    <submittedName>
        <fullName evidence="1">DUF4058 family protein</fullName>
    </submittedName>
</protein>
<evidence type="ECO:0000313" key="2">
    <source>
        <dbReference type="Proteomes" id="UP000629098"/>
    </source>
</evidence>
<dbReference type="RefSeq" id="WP_190831226.1">
    <property type="nucleotide sequence ID" value="NZ_CAWPPI010000069.1"/>
</dbReference>
<accession>A0A8J7BXU1</accession>